<feature type="signal peptide" evidence="1">
    <location>
        <begin position="1"/>
        <end position="20"/>
    </location>
</feature>
<dbReference type="PANTHER" id="PTHR42047:SF1">
    <property type="entry name" value="PROTEIN, PUTATIVE (AFU_ORTHOLOGUE AFUA_6G03560)-RELATED"/>
    <property type="match status" value="1"/>
</dbReference>
<organism evidence="3 4">
    <name type="scientific">Diplogelasinospora grovesii</name>
    <dbReference type="NCBI Taxonomy" id="303347"/>
    <lineage>
        <taxon>Eukaryota</taxon>
        <taxon>Fungi</taxon>
        <taxon>Dikarya</taxon>
        <taxon>Ascomycota</taxon>
        <taxon>Pezizomycotina</taxon>
        <taxon>Sordariomycetes</taxon>
        <taxon>Sordariomycetidae</taxon>
        <taxon>Sordariales</taxon>
        <taxon>Diplogelasinosporaceae</taxon>
        <taxon>Diplogelasinospora</taxon>
    </lineage>
</organism>
<reference evidence="4" key="1">
    <citation type="journal article" date="2023" name="Mol. Phylogenet. Evol.">
        <title>Genome-scale phylogeny and comparative genomics of the fungal order Sordariales.</title>
        <authorList>
            <person name="Hensen N."/>
            <person name="Bonometti L."/>
            <person name="Westerberg I."/>
            <person name="Brannstrom I.O."/>
            <person name="Guillou S."/>
            <person name="Cros-Aarteil S."/>
            <person name="Calhoun S."/>
            <person name="Haridas S."/>
            <person name="Kuo A."/>
            <person name="Mondo S."/>
            <person name="Pangilinan J."/>
            <person name="Riley R."/>
            <person name="LaButti K."/>
            <person name="Andreopoulos B."/>
            <person name="Lipzen A."/>
            <person name="Chen C."/>
            <person name="Yan M."/>
            <person name="Daum C."/>
            <person name="Ng V."/>
            <person name="Clum A."/>
            <person name="Steindorff A."/>
            <person name="Ohm R.A."/>
            <person name="Martin F."/>
            <person name="Silar P."/>
            <person name="Natvig D.O."/>
            <person name="Lalanne C."/>
            <person name="Gautier V."/>
            <person name="Ament-Velasquez S.L."/>
            <person name="Kruys A."/>
            <person name="Hutchinson M.I."/>
            <person name="Powell A.J."/>
            <person name="Barry K."/>
            <person name="Miller A.N."/>
            <person name="Grigoriev I.V."/>
            <person name="Debuchy R."/>
            <person name="Gladieux P."/>
            <person name="Hiltunen Thoren M."/>
            <person name="Johannesson H."/>
        </authorList>
    </citation>
    <scope>NUCLEOTIDE SEQUENCE [LARGE SCALE GENOMIC DNA]</scope>
    <source>
        <strain evidence="4">CBS 340.73</strain>
    </source>
</reference>
<dbReference type="GO" id="GO:0030246">
    <property type="term" value="F:carbohydrate binding"/>
    <property type="evidence" value="ECO:0007669"/>
    <property type="project" value="InterPro"/>
</dbReference>
<dbReference type="AlphaFoldDB" id="A0AAN6NF53"/>
<evidence type="ECO:0000313" key="3">
    <source>
        <dbReference type="EMBL" id="KAK3944340.1"/>
    </source>
</evidence>
<accession>A0AAN6NF53</accession>
<comment type="caution">
    <text evidence="3">The sequence shown here is derived from an EMBL/GenBank/DDBJ whole genome shotgun (WGS) entry which is preliminary data.</text>
</comment>
<evidence type="ECO:0000313" key="4">
    <source>
        <dbReference type="Proteomes" id="UP001303473"/>
    </source>
</evidence>
<name>A0AAN6NF53_9PEZI</name>
<evidence type="ECO:0000256" key="1">
    <source>
        <dbReference type="SAM" id="SignalP"/>
    </source>
</evidence>
<dbReference type="Pfam" id="PF10645">
    <property type="entry name" value="Carb_bind"/>
    <property type="match status" value="1"/>
</dbReference>
<protein>
    <submittedName>
        <fullName evidence="3">Carbohydrate-binding module family 52 protein</fullName>
    </submittedName>
</protein>
<keyword evidence="1" id="KW-0732">Signal</keyword>
<feature type="domain" description="Endo-1,3(4)-beta-glucanase 1 carbohydrate binding" evidence="2">
    <location>
        <begin position="24"/>
        <end position="72"/>
    </location>
</feature>
<gene>
    <name evidence="3" type="ORF">QBC46DRAFT_375029</name>
</gene>
<dbReference type="EMBL" id="MU853760">
    <property type="protein sequence ID" value="KAK3944340.1"/>
    <property type="molecule type" value="Genomic_DNA"/>
</dbReference>
<sequence>MARLSLIAIALMGLGETALAALQSCGNAQYDPSQYVCWYNQFLCPVVAGEGLSYCSGACYSTFMYTCSNNVLTLLPAMDSSTPFTLTASNPNLPAVDGKPITASGQHWSIGGVTGSYCPTQVGSACPKGDITAIVSSGGSAAMDVEVPGGQLVYLDPFWNVGYTQAHSASIPSGSITTGFGAYQGGGFVNLNGNGWGWVACPPTAAGGGGGVWNLVAKNSTNAASLSGCTALNLKINPLPQGTIGAWQYT</sequence>
<dbReference type="Proteomes" id="UP001303473">
    <property type="component" value="Unassembled WGS sequence"/>
</dbReference>
<keyword evidence="4" id="KW-1185">Reference proteome</keyword>
<dbReference type="InterPro" id="IPR052820">
    <property type="entry name" value="PhiA_domain"/>
</dbReference>
<proteinExistence type="predicted"/>
<evidence type="ECO:0000259" key="2">
    <source>
        <dbReference type="Pfam" id="PF10645"/>
    </source>
</evidence>
<feature type="chain" id="PRO_5042810235" evidence="1">
    <location>
        <begin position="21"/>
        <end position="250"/>
    </location>
</feature>
<dbReference type="PANTHER" id="PTHR42047">
    <property type="entry name" value="PROTEIN, PUTATIVE (AFU_ORTHOLOGUE AFUA_6G03560)-RELATED"/>
    <property type="match status" value="1"/>
</dbReference>
<dbReference type="InterPro" id="IPR018909">
    <property type="entry name" value="Eng1_septum"/>
</dbReference>